<keyword evidence="5" id="KW-1185">Reference proteome</keyword>
<feature type="domain" description="Response regulatory" evidence="3">
    <location>
        <begin position="3"/>
        <end position="118"/>
    </location>
</feature>
<proteinExistence type="predicted"/>
<evidence type="ECO:0000259" key="3">
    <source>
        <dbReference type="PROSITE" id="PS50110"/>
    </source>
</evidence>
<evidence type="ECO:0000256" key="2">
    <source>
        <dbReference type="PROSITE-ProRule" id="PRU00169"/>
    </source>
</evidence>
<accession>A0A4V1MS38</accession>
<evidence type="ECO:0000313" key="5">
    <source>
        <dbReference type="Proteomes" id="UP000290849"/>
    </source>
</evidence>
<feature type="modified residue" description="4-aspartylphosphate" evidence="2">
    <location>
        <position position="52"/>
    </location>
</feature>
<dbReference type="RefSeq" id="WP_129151494.1">
    <property type="nucleotide sequence ID" value="NZ_JBHSDO010000011.1"/>
</dbReference>
<keyword evidence="1 2" id="KW-0597">Phosphoprotein</keyword>
<dbReference type="PROSITE" id="PS50110">
    <property type="entry name" value="RESPONSE_REGULATORY"/>
    <property type="match status" value="1"/>
</dbReference>
<reference evidence="4 5" key="1">
    <citation type="journal article" date="2017" name="Int. J. Syst. Evol. Microbiol.">
        <title>Achromobacter aloeverae sp. nov., isolated from the root of Aloe vera (L.) Burm.f.</title>
        <authorList>
            <person name="Kuncharoen N."/>
            <person name="Muramatsu Y."/>
            <person name="Shibata C."/>
            <person name="Kamakura Y."/>
            <person name="Nakagawa Y."/>
            <person name="Tanasupawat S."/>
        </authorList>
    </citation>
    <scope>NUCLEOTIDE SEQUENCE [LARGE SCALE GENOMIC DNA]</scope>
    <source>
        <strain evidence="4 5">AVA-1</strain>
    </source>
</reference>
<dbReference type="GO" id="GO:0000160">
    <property type="term" value="P:phosphorelay signal transduction system"/>
    <property type="evidence" value="ECO:0007669"/>
    <property type="project" value="InterPro"/>
</dbReference>
<comment type="caution">
    <text evidence="4">The sequence shown here is derived from an EMBL/GenBank/DDBJ whole genome shotgun (WGS) entry which is preliminary data.</text>
</comment>
<dbReference type="SMART" id="SM00448">
    <property type="entry name" value="REC"/>
    <property type="match status" value="1"/>
</dbReference>
<gene>
    <name evidence="4" type="ORF">C7R54_16340</name>
</gene>
<dbReference type="AlphaFoldDB" id="A0A4V1MS38"/>
<dbReference type="InterPro" id="IPR050595">
    <property type="entry name" value="Bact_response_regulator"/>
</dbReference>
<name>A0A4V1MS38_9BURK</name>
<dbReference type="Proteomes" id="UP000290849">
    <property type="component" value="Unassembled WGS sequence"/>
</dbReference>
<dbReference type="OrthoDB" id="9800897at2"/>
<dbReference type="PANTHER" id="PTHR44591">
    <property type="entry name" value="STRESS RESPONSE REGULATOR PROTEIN 1"/>
    <property type="match status" value="1"/>
</dbReference>
<protein>
    <submittedName>
        <fullName evidence="4">Alkaline phosphatase</fullName>
    </submittedName>
</protein>
<dbReference type="SUPFAM" id="SSF52172">
    <property type="entry name" value="CheY-like"/>
    <property type="match status" value="1"/>
</dbReference>
<sequence length="122" mass="12898">MAKIMVVDDEATLASVVRDALGNAGHRVYMETDGLTALSRMIELKPDLVVSDVMMPGMGGASLLVAMRDNAYLHDVPCIVMSGLSEDVVSDACGAHYSAFLAKPFDLRDLVAAVDRVLDGAA</sequence>
<dbReference type="Gene3D" id="3.40.50.2300">
    <property type="match status" value="1"/>
</dbReference>
<dbReference type="InterPro" id="IPR011006">
    <property type="entry name" value="CheY-like_superfamily"/>
</dbReference>
<evidence type="ECO:0000313" key="4">
    <source>
        <dbReference type="EMBL" id="RXN88130.1"/>
    </source>
</evidence>
<evidence type="ECO:0000256" key="1">
    <source>
        <dbReference type="ARBA" id="ARBA00022553"/>
    </source>
</evidence>
<dbReference type="PANTHER" id="PTHR44591:SF3">
    <property type="entry name" value="RESPONSE REGULATORY DOMAIN-CONTAINING PROTEIN"/>
    <property type="match status" value="1"/>
</dbReference>
<dbReference type="InterPro" id="IPR001789">
    <property type="entry name" value="Sig_transdc_resp-reg_receiver"/>
</dbReference>
<dbReference type="EMBL" id="PYAL01000004">
    <property type="protein sequence ID" value="RXN88130.1"/>
    <property type="molecule type" value="Genomic_DNA"/>
</dbReference>
<dbReference type="Pfam" id="PF00072">
    <property type="entry name" value="Response_reg"/>
    <property type="match status" value="1"/>
</dbReference>
<organism evidence="4 5">
    <name type="scientific">Achromobacter aloeverae</name>
    <dbReference type="NCBI Taxonomy" id="1750518"/>
    <lineage>
        <taxon>Bacteria</taxon>
        <taxon>Pseudomonadati</taxon>
        <taxon>Pseudomonadota</taxon>
        <taxon>Betaproteobacteria</taxon>
        <taxon>Burkholderiales</taxon>
        <taxon>Alcaligenaceae</taxon>
        <taxon>Achromobacter</taxon>
    </lineage>
</organism>